<dbReference type="GeneTree" id="ENSGT00510000048167"/>
<dbReference type="GO" id="GO:0005737">
    <property type="term" value="C:cytoplasm"/>
    <property type="evidence" value="ECO:0007669"/>
    <property type="project" value="TreeGrafter"/>
</dbReference>
<feature type="region of interest" description="Disordered" evidence="2">
    <location>
        <begin position="447"/>
        <end position="471"/>
    </location>
</feature>
<dbReference type="InParanoid" id="A0A3P8XIE4"/>
<name>A0A3P8XIE4_ESOLU</name>
<dbReference type="PANTHER" id="PTHR46606">
    <property type="entry name" value="SHOOTIN-1"/>
    <property type="match status" value="1"/>
</dbReference>
<evidence type="ECO:0008006" key="5">
    <source>
        <dbReference type="Google" id="ProtNLM"/>
    </source>
</evidence>
<dbReference type="GO" id="GO:0044295">
    <property type="term" value="C:axonal growth cone"/>
    <property type="evidence" value="ECO:0007669"/>
    <property type="project" value="TreeGrafter"/>
</dbReference>
<accession>A0A3P8XIE4</accession>
<feature type="compositionally biased region" description="Pro residues" evidence="2">
    <location>
        <begin position="331"/>
        <end position="346"/>
    </location>
</feature>
<reference evidence="3" key="2">
    <citation type="submission" date="2020-02" db="EMBL/GenBank/DDBJ databases">
        <title>Esox lucius (northern pike) genome, fEsoLuc1, primary haplotype.</title>
        <authorList>
            <person name="Myers G."/>
            <person name="Karagic N."/>
            <person name="Meyer A."/>
            <person name="Pippel M."/>
            <person name="Reichard M."/>
            <person name="Winkler S."/>
            <person name="Tracey A."/>
            <person name="Sims Y."/>
            <person name="Howe K."/>
            <person name="Rhie A."/>
            <person name="Formenti G."/>
            <person name="Durbin R."/>
            <person name="Fedrigo O."/>
            <person name="Jarvis E.D."/>
        </authorList>
    </citation>
    <scope>NUCLEOTIDE SEQUENCE [LARGE SCALE GENOMIC DNA]</scope>
</reference>
<dbReference type="OMA" id="KSQMLMP"/>
<dbReference type="PANTHER" id="PTHR46606:SF4">
    <property type="entry name" value="SHOOTIN-1"/>
    <property type="match status" value="1"/>
</dbReference>
<dbReference type="GO" id="GO:2001224">
    <property type="term" value="P:positive regulation of neuron migration"/>
    <property type="evidence" value="ECO:0007669"/>
    <property type="project" value="TreeGrafter"/>
</dbReference>
<dbReference type="InterPro" id="IPR024849">
    <property type="entry name" value="Shootin-1"/>
</dbReference>
<dbReference type="GO" id="GO:0031252">
    <property type="term" value="C:cell leading edge"/>
    <property type="evidence" value="ECO:0007669"/>
    <property type="project" value="TreeGrafter"/>
</dbReference>
<reference evidence="3" key="3">
    <citation type="submission" date="2025-08" db="UniProtKB">
        <authorList>
            <consortium name="Ensembl"/>
        </authorList>
    </citation>
    <scope>IDENTIFICATION</scope>
</reference>
<reference evidence="4" key="1">
    <citation type="journal article" date="2014" name="PLoS ONE">
        <title>The genome and linkage map of the northern pike (Esox lucius): conserved synteny revealed between the salmonid sister group and the Neoteleostei.</title>
        <authorList>
            <person name="Rondeau E.B."/>
            <person name="Minkley D.R."/>
            <person name="Leong J.S."/>
            <person name="Messmer A.M."/>
            <person name="Jantzen J.R."/>
            <person name="von Schalburg K.R."/>
            <person name="Lemon C."/>
            <person name="Bird N.H."/>
            <person name="Koop B.F."/>
        </authorList>
    </citation>
    <scope>NUCLEOTIDE SEQUENCE</scope>
</reference>
<dbReference type="STRING" id="8010.ENSELUP00000002937"/>
<dbReference type="AlphaFoldDB" id="A0A3P8XIE4"/>
<dbReference type="Ensembl" id="ENSELUT00000014853.3">
    <property type="protein sequence ID" value="ENSELUP00000002937.3"/>
    <property type="gene ID" value="ENSELUG00000004242.3"/>
</dbReference>
<evidence type="ECO:0000256" key="2">
    <source>
        <dbReference type="SAM" id="MobiDB-lite"/>
    </source>
</evidence>
<dbReference type="Proteomes" id="UP000265140">
    <property type="component" value="Chromosome 24"/>
</dbReference>
<dbReference type="FunCoup" id="A0A3P8XIE4">
    <property type="interactions" value="1"/>
</dbReference>
<evidence type="ECO:0000256" key="1">
    <source>
        <dbReference type="SAM" id="Coils"/>
    </source>
</evidence>
<keyword evidence="4" id="KW-1185">Reference proteome</keyword>
<sequence length="499" mass="56109">MNYQTGKWENVCTHCSSLFIEDLISSSSHSPTYSLSLSVLLPNTPLSVILLLIVSLSSVTSQLLKEMDVLEIQFQIERSCRESAEALAVRVTKENKVLKRKSQALMPFIPELPEDIETMACETVDLGVDPGPDEDSEVVLQGQEQIRDLQASIDQLLGEKLQLCEEVEALKREQSLLKEQLILEIAEKENVLKKLTRQNKTLNKMKRVSHLVTEEFTEINQKLELEQDLRQHAEVFAHQVLVKQTETQRQSLVLQHSSETNLQLQQALEQVAQIKSTLQDIQLYYQNQKCFTALILTLLALKQLQDRLKDLEKDSVSEAGQPGEDNSTSAPPTPPLPPPPPPPPPATTSLQSLQLVHCCVSISPPEPDPTVDIKFQAVNEMMERIKKGIVLRPMQRSQVGLDQSIHKPDTMKHTGHRRAASRKRISRKVGEEELLLVLQRRRRAIGDGIDTTSSCPSTTSTNIQGESGGSPVLRRLQHNREKRNSRIRASALLICQEQI</sequence>
<protein>
    <recommendedName>
        <fullName evidence="5">Shootin-1</fullName>
    </recommendedName>
</protein>
<feature type="compositionally biased region" description="Low complexity" evidence="2">
    <location>
        <begin position="451"/>
        <end position="461"/>
    </location>
</feature>
<evidence type="ECO:0000313" key="4">
    <source>
        <dbReference type="Proteomes" id="UP000265140"/>
    </source>
</evidence>
<proteinExistence type="predicted"/>
<dbReference type="GO" id="GO:0048812">
    <property type="term" value="P:neuron projection morphogenesis"/>
    <property type="evidence" value="ECO:0007669"/>
    <property type="project" value="TreeGrafter"/>
</dbReference>
<keyword evidence="1" id="KW-0175">Coiled coil</keyword>
<reference evidence="3" key="4">
    <citation type="submission" date="2025-09" db="UniProtKB">
        <authorList>
            <consortium name="Ensembl"/>
        </authorList>
    </citation>
    <scope>IDENTIFICATION</scope>
</reference>
<dbReference type="Bgee" id="ENSELUG00000004242">
    <property type="expression patterns" value="Expressed in spleen and 13 other cell types or tissues"/>
</dbReference>
<feature type="region of interest" description="Disordered" evidence="2">
    <location>
        <begin position="314"/>
        <end position="349"/>
    </location>
</feature>
<evidence type="ECO:0000313" key="3">
    <source>
        <dbReference type="Ensembl" id="ENSELUP00000002937.3"/>
    </source>
</evidence>
<organism evidence="3 4">
    <name type="scientific">Esox lucius</name>
    <name type="common">Northern pike</name>
    <dbReference type="NCBI Taxonomy" id="8010"/>
    <lineage>
        <taxon>Eukaryota</taxon>
        <taxon>Metazoa</taxon>
        <taxon>Chordata</taxon>
        <taxon>Craniata</taxon>
        <taxon>Vertebrata</taxon>
        <taxon>Euteleostomi</taxon>
        <taxon>Actinopterygii</taxon>
        <taxon>Neopterygii</taxon>
        <taxon>Teleostei</taxon>
        <taxon>Protacanthopterygii</taxon>
        <taxon>Esociformes</taxon>
        <taxon>Esocidae</taxon>
        <taxon>Esox</taxon>
    </lineage>
</organism>
<feature type="coiled-coil region" evidence="1">
    <location>
        <begin position="146"/>
        <end position="205"/>
    </location>
</feature>